<accession>A0A3N4I1P9</accession>
<name>A0A3N4I1P9_ASCIM</name>
<dbReference type="AlphaFoldDB" id="A0A3N4I1P9"/>
<organism evidence="1 2">
    <name type="scientific">Ascobolus immersus RN42</name>
    <dbReference type="NCBI Taxonomy" id="1160509"/>
    <lineage>
        <taxon>Eukaryota</taxon>
        <taxon>Fungi</taxon>
        <taxon>Dikarya</taxon>
        <taxon>Ascomycota</taxon>
        <taxon>Pezizomycotina</taxon>
        <taxon>Pezizomycetes</taxon>
        <taxon>Pezizales</taxon>
        <taxon>Ascobolaceae</taxon>
        <taxon>Ascobolus</taxon>
    </lineage>
</organism>
<proteinExistence type="predicted"/>
<dbReference type="EMBL" id="ML119700">
    <property type="protein sequence ID" value="RPA79367.1"/>
    <property type="molecule type" value="Genomic_DNA"/>
</dbReference>
<evidence type="ECO:0000313" key="1">
    <source>
        <dbReference type="EMBL" id="RPA79367.1"/>
    </source>
</evidence>
<gene>
    <name evidence="1" type="ORF">BJ508DRAFT_328441</name>
</gene>
<keyword evidence="2" id="KW-1185">Reference proteome</keyword>
<sequence>MPNPLKQPNPSLRRPQTPLSLRKHRLERRDFTLHDRKLLLRKRLAILKAELLAFRPNYDVEWSEPGSLPYDNLHPEYNYAQNITAENIDQKEARLVEAEEWFEQRRKQFLFWEMHVETRRQDDLDVKEVLALEKKAKEYGAEEYVKDRWVRISENLARGFAEWNRTGVMPKVE</sequence>
<protein>
    <submittedName>
        <fullName evidence="1">Uncharacterized protein</fullName>
    </submittedName>
</protein>
<evidence type="ECO:0000313" key="2">
    <source>
        <dbReference type="Proteomes" id="UP000275078"/>
    </source>
</evidence>
<reference evidence="1 2" key="1">
    <citation type="journal article" date="2018" name="Nat. Ecol. Evol.">
        <title>Pezizomycetes genomes reveal the molecular basis of ectomycorrhizal truffle lifestyle.</title>
        <authorList>
            <person name="Murat C."/>
            <person name="Payen T."/>
            <person name="Noel B."/>
            <person name="Kuo A."/>
            <person name="Morin E."/>
            <person name="Chen J."/>
            <person name="Kohler A."/>
            <person name="Krizsan K."/>
            <person name="Balestrini R."/>
            <person name="Da Silva C."/>
            <person name="Montanini B."/>
            <person name="Hainaut M."/>
            <person name="Levati E."/>
            <person name="Barry K.W."/>
            <person name="Belfiori B."/>
            <person name="Cichocki N."/>
            <person name="Clum A."/>
            <person name="Dockter R.B."/>
            <person name="Fauchery L."/>
            <person name="Guy J."/>
            <person name="Iotti M."/>
            <person name="Le Tacon F."/>
            <person name="Lindquist E.A."/>
            <person name="Lipzen A."/>
            <person name="Malagnac F."/>
            <person name="Mello A."/>
            <person name="Molinier V."/>
            <person name="Miyauchi S."/>
            <person name="Poulain J."/>
            <person name="Riccioni C."/>
            <person name="Rubini A."/>
            <person name="Sitrit Y."/>
            <person name="Splivallo R."/>
            <person name="Traeger S."/>
            <person name="Wang M."/>
            <person name="Zifcakova L."/>
            <person name="Wipf D."/>
            <person name="Zambonelli A."/>
            <person name="Paolocci F."/>
            <person name="Nowrousian M."/>
            <person name="Ottonello S."/>
            <person name="Baldrian P."/>
            <person name="Spatafora J.W."/>
            <person name="Henrissat B."/>
            <person name="Nagy L.G."/>
            <person name="Aury J.M."/>
            <person name="Wincker P."/>
            <person name="Grigoriev I.V."/>
            <person name="Bonfante P."/>
            <person name="Martin F.M."/>
        </authorList>
    </citation>
    <scope>NUCLEOTIDE SEQUENCE [LARGE SCALE GENOMIC DNA]</scope>
    <source>
        <strain evidence="1 2">RN42</strain>
    </source>
</reference>
<dbReference type="Proteomes" id="UP000275078">
    <property type="component" value="Unassembled WGS sequence"/>
</dbReference>